<feature type="region of interest" description="Disordered" evidence="2">
    <location>
        <begin position="1"/>
        <end position="22"/>
    </location>
</feature>
<reference evidence="4 5" key="1">
    <citation type="submission" date="2018-05" db="EMBL/GenBank/DDBJ databases">
        <title>Genomic Encyclopedia of Type Strains, Phase IV (KMG-IV): sequencing the most valuable type-strain genomes for metagenomic binning, comparative biology and taxonomic classification.</title>
        <authorList>
            <person name="Goeker M."/>
        </authorList>
    </citation>
    <scope>NUCLEOTIDE SEQUENCE [LARGE SCALE GENOMIC DNA]</scope>
    <source>
        <strain evidence="4 5">DSM 22440</strain>
    </source>
</reference>
<keyword evidence="3" id="KW-0472">Membrane</keyword>
<keyword evidence="3" id="KW-0812">Transmembrane</keyword>
<evidence type="ECO:0000313" key="5">
    <source>
        <dbReference type="Proteomes" id="UP000247922"/>
    </source>
</evidence>
<dbReference type="RefSeq" id="WP_245881942.1">
    <property type="nucleotide sequence ID" value="NZ_QJJR01000002.1"/>
</dbReference>
<gene>
    <name evidence="4" type="ORF">DES38_102199</name>
</gene>
<comment type="caution">
    <text evidence="4">The sequence shown here is derived from an EMBL/GenBank/DDBJ whole genome shotgun (WGS) entry which is preliminary data.</text>
</comment>
<proteinExistence type="predicted"/>
<keyword evidence="1" id="KW-0175">Coiled coil</keyword>
<evidence type="ECO:0000256" key="3">
    <source>
        <dbReference type="SAM" id="Phobius"/>
    </source>
</evidence>
<feature type="compositionally biased region" description="Polar residues" evidence="2">
    <location>
        <begin position="1"/>
        <end position="12"/>
    </location>
</feature>
<keyword evidence="3" id="KW-1133">Transmembrane helix</keyword>
<keyword evidence="4" id="KW-0132">Cell division</keyword>
<sequence length="121" mass="13727">MMSINHARSYQPTAPKRQQSKQVKVVVKSKKYTTGEYVLWGAYAAMFAVALFLLVHMSSNVDQLNRNIESLKGDVSEQTTLNENLTYQKMEYSNPERILAIAKENGLDIQNTKVKQATTIE</sequence>
<keyword evidence="4" id="KW-0131">Cell cycle</keyword>
<dbReference type="Proteomes" id="UP000247922">
    <property type="component" value="Unassembled WGS sequence"/>
</dbReference>
<evidence type="ECO:0000256" key="2">
    <source>
        <dbReference type="SAM" id="MobiDB-lite"/>
    </source>
</evidence>
<feature type="coiled-coil region" evidence="1">
    <location>
        <begin position="54"/>
        <end position="81"/>
    </location>
</feature>
<organism evidence="4 5">
    <name type="scientific">Streptohalobacillus salinus</name>
    <dbReference type="NCBI Taxonomy" id="621096"/>
    <lineage>
        <taxon>Bacteria</taxon>
        <taxon>Bacillati</taxon>
        <taxon>Bacillota</taxon>
        <taxon>Bacilli</taxon>
        <taxon>Bacillales</taxon>
        <taxon>Bacillaceae</taxon>
        <taxon>Streptohalobacillus</taxon>
    </lineage>
</organism>
<dbReference type="EMBL" id="QJJR01000002">
    <property type="protein sequence ID" value="PXW92615.1"/>
    <property type="molecule type" value="Genomic_DNA"/>
</dbReference>
<evidence type="ECO:0000256" key="1">
    <source>
        <dbReference type="SAM" id="Coils"/>
    </source>
</evidence>
<keyword evidence="5" id="KW-1185">Reference proteome</keyword>
<feature type="transmembrane region" description="Helical" evidence="3">
    <location>
        <begin position="37"/>
        <end position="57"/>
    </location>
</feature>
<name>A0A2V3WEN3_9BACI</name>
<accession>A0A2V3WEN3</accession>
<protein>
    <submittedName>
        <fullName evidence="4">Cell division protein FtsL</fullName>
    </submittedName>
</protein>
<evidence type="ECO:0000313" key="4">
    <source>
        <dbReference type="EMBL" id="PXW92615.1"/>
    </source>
</evidence>
<dbReference type="GO" id="GO:0051301">
    <property type="term" value="P:cell division"/>
    <property type="evidence" value="ECO:0007669"/>
    <property type="project" value="UniProtKB-KW"/>
</dbReference>
<dbReference type="AlphaFoldDB" id="A0A2V3WEN3"/>